<protein>
    <submittedName>
        <fullName evidence="1">Uncharacterized protein</fullName>
    </submittedName>
</protein>
<comment type="caution">
    <text evidence="1">The sequence shown here is derived from an EMBL/GenBank/DDBJ whole genome shotgun (WGS) entry which is preliminary data.</text>
</comment>
<evidence type="ECO:0000313" key="1">
    <source>
        <dbReference type="EMBL" id="GFD00936.1"/>
    </source>
</evidence>
<accession>A0A699SWA7</accession>
<organism evidence="1">
    <name type="scientific">Tanacetum cinerariifolium</name>
    <name type="common">Dalmatian daisy</name>
    <name type="synonym">Chrysanthemum cinerariifolium</name>
    <dbReference type="NCBI Taxonomy" id="118510"/>
    <lineage>
        <taxon>Eukaryota</taxon>
        <taxon>Viridiplantae</taxon>
        <taxon>Streptophyta</taxon>
        <taxon>Embryophyta</taxon>
        <taxon>Tracheophyta</taxon>
        <taxon>Spermatophyta</taxon>
        <taxon>Magnoliopsida</taxon>
        <taxon>eudicotyledons</taxon>
        <taxon>Gunneridae</taxon>
        <taxon>Pentapetalae</taxon>
        <taxon>asterids</taxon>
        <taxon>campanulids</taxon>
        <taxon>Asterales</taxon>
        <taxon>Asteraceae</taxon>
        <taxon>Asteroideae</taxon>
        <taxon>Anthemideae</taxon>
        <taxon>Anthemidinae</taxon>
        <taxon>Tanacetum</taxon>
    </lineage>
</organism>
<dbReference type="AlphaFoldDB" id="A0A699SWA7"/>
<name>A0A699SWA7_TANCI</name>
<feature type="non-terminal residue" evidence="1">
    <location>
        <position position="205"/>
    </location>
</feature>
<gene>
    <name evidence="1" type="ORF">Tci_872905</name>
</gene>
<feature type="non-terminal residue" evidence="1">
    <location>
        <position position="1"/>
    </location>
</feature>
<sequence length="205" mass="22440">RLLRATGHVEELRPGRERDDGAALTRNVLNGNVFVELVRVGAHLKQQYRPLVVHLAVAHCDAVGVNALAAAGEGRVHLAKRAVLNQDVFDRAVFGQLLGSGAFAALHAHAIVVYGDVGRRLAGLLHRVAVRPKAFPEIQPVAIDGTGTGYLEIIDLVGIDERRVIIQLLAFHARRHQRVVRNIIGAFELGARQQLQLRVGLEKQR</sequence>
<proteinExistence type="predicted"/>
<reference evidence="1" key="1">
    <citation type="journal article" date="2019" name="Sci. Rep.">
        <title>Draft genome of Tanacetum cinerariifolium, the natural source of mosquito coil.</title>
        <authorList>
            <person name="Yamashiro T."/>
            <person name="Shiraishi A."/>
            <person name="Satake H."/>
            <person name="Nakayama K."/>
        </authorList>
    </citation>
    <scope>NUCLEOTIDE SEQUENCE</scope>
</reference>
<dbReference type="EMBL" id="BKCJ011188092">
    <property type="protein sequence ID" value="GFD00936.1"/>
    <property type="molecule type" value="Genomic_DNA"/>
</dbReference>